<comment type="caution">
    <text evidence="3">The sequence shown here is derived from an EMBL/GenBank/DDBJ whole genome shotgun (WGS) entry which is preliminary data.</text>
</comment>
<keyword evidence="4" id="KW-1185">Reference proteome</keyword>
<protein>
    <recommendedName>
        <fullName evidence="2">N-acyl amino acid synthase FeeM catalytic core domain-containing protein</fullName>
    </recommendedName>
</protein>
<sequence>MAISAQKNSQNFHEKLSRNLSETKYNIANNRSDRDSVFQLRYRCYRKENLIPSTSEQKFSDNYDDNPNSIIFGARTEDTIVGSIRIHLLSKETPLSPAYDTYRDILDPLVKNDETMIDPSRFVIDPLANRKPLVPFSVIRLACMMAEHFEADWMLATVRPEHAAFYKRFCSLQPMAEARPYPGLSCPLMLLGARNKEVQDHVFERYPIFSSTLAERLALFGTERTIERFGIQPANDAENQSAQHLDPAFRSPDASAI</sequence>
<feature type="region of interest" description="Disordered" evidence="1">
    <location>
        <begin position="237"/>
        <end position="257"/>
    </location>
</feature>
<dbReference type="SUPFAM" id="SSF55729">
    <property type="entry name" value="Acyl-CoA N-acyltransferases (Nat)"/>
    <property type="match status" value="1"/>
</dbReference>
<evidence type="ECO:0000313" key="4">
    <source>
        <dbReference type="Proteomes" id="UP001155220"/>
    </source>
</evidence>
<dbReference type="InterPro" id="IPR054597">
    <property type="entry name" value="FeeM_cat"/>
</dbReference>
<dbReference type="Pfam" id="PF21926">
    <property type="entry name" value="FeeM"/>
    <property type="match status" value="1"/>
</dbReference>
<evidence type="ECO:0000313" key="3">
    <source>
        <dbReference type="EMBL" id="MCP3056018.1"/>
    </source>
</evidence>
<proteinExistence type="predicted"/>
<evidence type="ECO:0000256" key="1">
    <source>
        <dbReference type="SAM" id="MobiDB-lite"/>
    </source>
</evidence>
<dbReference type="Gene3D" id="3.40.630.30">
    <property type="match status" value="1"/>
</dbReference>
<dbReference type="RefSeq" id="WP_253964847.1">
    <property type="nucleotide sequence ID" value="NZ_JALHBS010000078.1"/>
</dbReference>
<dbReference type="AlphaFoldDB" id="A0A9X2KF18"/>
<reference evidence="3" key="1">
    <citation type="submission" date="2022-03" db="EMBL/GenBank/DDBJ databases">
        <title>Aurantimonas Liuensis sp. Nov., isolated from the hadal seawater of the Mariana Trench.</title>
        <authorList>
            <person name="Liu R."/>
        </authorList>
    </citation>
    <scope>NUCLEOTIDE SEQUENCE</scope>
    <source>
        <strain evidence="3">LRZ36</strain>
    </source>
</reference>
<dbReference type="EMBL" id="JALHBS010000078">
    <property type="protein sequence ID" value="MCP3056018.1"/>
    <property type="molecule type" value="Genomic_DNA"/>
</dbReference>
<gene>
    <name evidence="3" type="ORF">MJ956_12820</name>
</gene>
<dbReference type="Proteomes" id="UP001155220">
    <property type="component" value="Unassembled WGS sequence"/>
</dbReference>
<feature type="domain" description="N-acyl amino acid synthase FeeM catalytic core" evidence="2">
    <location>
        <begin position="37"/>
        <end position="193"/>
    </location>
</feature>
<organism evidence="3 4">
    <name type="scientific">Aurantimonas marianensis</name>
    <dbReference type="NCBI Taxonomy" id="2920428"/>
    <lineage>
        <taxon>Bacteria</taxon>
        <taxon>Pseudomonadati</taxon>
        <taxon>Pseudomonadota</taxon>
        <taxon>Alphaproteobacteria</taxon>
        <taxon>Hyphomicrobiales</taxon>
        <taxon>Aurantimonadaceae</taxon>
        <taxon>Aurantimonas</taxon>
    </lineage>
</organism>
<dbReference type="InterPro" id="IPR016181">
    <property type="entry name" value="Acyl_CoA_acyltransferase"/>
</dbReference>
<name>A0A9X2KF18_9HYPH</name>
<evidence type="ECO:0000259" key="2">
    <source>
        <dbReference type="Pfam" id="PF21926"/>
    </source>
</evidence>
<accession>A0A9X2KF18</accession>